<name>A0A109UGZ5_9FIRM</name>
<reference evidence="7 8" key="1">
    <citation type="submission" date="2015-10" db="EMBL/GenBank/DDBJ databases">
        <title>Erysipelothrix larvae sp. LV19 isolated from the larval gut of the rhinoceros beetle, Trypoxylus dichotomus.</title>
        <authorList>
            <person name="Lim S."/>
            <person name="Kim B.-C."/>
        </authorList>
    </citation>
    <scope>NUCLEOTIDE SEQUENCE [LARGE SCALE GENOMIC DNA]</scope>
    <source>
        <strain evidence="7 8">LV19</strain>
    </source>
</reference>
<dbReference type="InterPro" id="IPR002571">
    <property type="entry name" value="HrcA"/>
</dbReference>
<sequence length="342" mass="39215">MLTPRKVEIFKAIVKEFITTAEPVGSKLLIEKYQMPYSSATIRNEMQDLEKLGLLEKTHTSSGRVPSSKGYRFYVEHYMEEQANVGIEHAITRIFQDRKVGLEEAIKQSVNILTQMTNLTSMVLGPSSNQERLENVQLIPVNDRSAIAIFETENGHVEHRIFNFEYSVNVDEMQACTTILNDRLVGTPLSEVVEKMESLKPLLSQRLTQYEMLFEAFVGAFMKFAQEEVYASGQSNMLYQPEFSDIHKLRELMEMLENSQMWKELSMSHDNLRLRKGDHSELVWIDDMAVVSGSFVLDDDQEHTLMVVGPSRMEYGRVVSLVEFVTTMIEKVYGKGGNDEQE</sequence>
<feature type="domain" description="Heat-inducible transcription repressor HrcA C-terminal" evidence="6">
    <location>
        <begin position="103"/>
        <end position="319"/>
    </location>
</feature>
<keyword evidence="4 5" id="KW-0804">Transcription</keyword>
<dbReference type="GO" id="GO:0003677">
    <property type="term" value="F:DNA binding"/>
    <property type="evidence" value="ECO:0007669"/>
    <property type="project" value="InterPro"/>
</dbReference>
<evidence type="ECO:0000256" key="4">
    <source>
        <dbReference type="ARBA" id="ARBA00023163"/>
    </source>
</evidence>
<dbReference type="PANTHER" id="PTHR34824:SF1">
    <property type="entry name" value="HEAT-INDUCIBLE TRANSCRIPTION REPRESSOR HRCA"/>
    <property type="match status" value="1"/>
</dbReference>
<proteinExistence type="inferred from homology"/>
<dbReference type="InterPro" id="IPR029016">
    <property type="entry name" value="GAF-like_dom_sf"/>
</dbReference>
<dbReference type="GO" id="GO:0045892">
    <property type="term" value="P:negative regulation of DNA-templated transcription"/>
    <property type="evidence" value="ECO:0007669"/>
    <property type="project" value="UniProtKB-UniRule"/>
</dbReference>
<dbReference type="NCBIfam" id="TIGR00331">
    <property type="entry name" value="hrcA"/>
    <property type="match status" value="1"/>
</dbReference>
<evidence type="ECO:0000256" key="5">
    <source>
        <dbReference type="HAMAP-Rule" id="MF_00081"/>
    </source>
</evidence>
<dbReference type="Gene3D" id="3.30.390.60">
    <property type="entry name" value="Heat-inducible transcription repressor hrca homolog, domain 3"/>
    <property type="match status" value="1"/>
</dbReference>
<dbReference type="Pfam" id="PF01628">
    <property type="entry name" value="HrcA"/>
    <property type="match status" value="1"/>
</dbReference>
<evidence type="ECO:0000259" key="6">
    <source>
        <dbReference type="Pfam" id="PF01628"/>
    </source>
</evidence>
<dbReference type="SUPFAM" id="SSF46785">
    <property type="entry name" value="Winged helix' DNA-binding domain"/>
    <property type="match status" value="1"/>
</dbReference>
<dbReference type="EMBL" id="CP013213">
    <property type="protein sequence ID" value="AMC93450.1"/>
    <property type="molecule type" value="Genomic_DNA"/>
</dbReference>
<dbReference type="InterPro" id="IPR036390">
    <property type="entry name" value="WH_DNA-bd_sf"/>
</dbReference>
<keyword evidence="1 5" id="KW-0678">Repressor</keyword>
<evidence type="ECO:0000256" key="3">
    <source>
        <dbReference type="ARBA" id="ARBA00023016"/>
    </source>
</evidence>
<dbReference type="RefSeq" id="WP_067632249.1">
    <property type="nucleotide sequence ID" value="NZ_CP013213.1"/>
</dbReference>
<gene>
    <name evidence="5" type="primary">hrcA</name>
    <name evidence="7" type="ORF">AOC36_05480</name>
</gene>
<keyword evidence="3 5" id="KW-0346">Stress response</keyword>
<dbReference type="Gene3D" id="1.10.10.10">
    <property type="entry name" value="Winged helix-like DNA-binding domain superfamily/Winged helix DNA-binding domain"/>
    <property type="match status" value="1"/>
</dbReference>
<keyword evidence="8" id="KW-1185">Reference proteome</keyword>
<protein>
    <recommendedName>
        <fullName evidence="5">Heat-inducible transcription repressor HrcA</fullName>
    </recommendedName>
</protein>
<dbReference type="InterPro" id="IPR021153">
    <property type="entry name" value="HrcA_C"/>
</dbReference>
<dbReference type="PIRSF" id="PIRSF005485">
    <property type="entry name" value="HrcA"/>
    <property type="match status" value="1"/>
</dbReference>
<dbReference type="Proteomes" id="UP000063781">
    <property type="component" value="Chromosome"/>
</dbReference>
<dbReference type="HAMAP" id="MF_00081">
    <property type="entry name" value="HrcA"/>
    <property type="match status" value="1"/>
</dbReference>
<accession>A0A109UGZ5</accession>
<dbReference type="PANTHER" id="PTHR34824">
    <property type="entry name" value="HEAT-INDUCIBLE TRANSCRIPTION REPRESSOR HRCA"/>
    <property type="match status" value="1"/>
</dbReference>
<keyword evidence="2 5" id="KW-0805">Transcription regulation</keyword>
<dbReference type="SUPFAM" id="SSF55781">
    <property type="entry name" value="GAF domain-like"/>
    <property type="match status" value="1"/>
</dbReference>
<comment type="similarity">
    <text evidence="5">Belongs to the HrcA family.</text>
</comment>
<comment type="function">
    <text evidence="5">Negative regulator of class I heat shock genes (grpE-dnaK-dnaJ and groELS operons). Prevents heat-shock induction of these operons.</text>
</comment>
<evidence type="ECO:0000256" key="2">
    <source>
        <dbReference type="ARBA" id="ARBA00023015"/>
    </source>
</evidence>
<evidence type="ECO:0000313" key="7">
    <source>
        <dbReference type="EMBL" id="AMC93450.1"/>
    </source>
</evidence>
<dbReference type="InterPro" id="IPR023120">
    <property type="entry name" value="WHTH_transcript_rep_HrcA_IDD"/>
</dbReference>
<dbReference type="STRING" id="1514105.AOC36_05480"/>
<dbReference type="InterPro" id="IPR036388">
    <property type="entry name" value="WH-like_DNA-bd_sf"/>
</dbReference>
<dbReference type="Gene3D" id="3.30.450.40">
    <property type="match status" value="1"/>
</dbReference>
<evidence type="ECO:0000256" key="1">
    <source>
        <dbReference type="ARBA" id="ARBA00022491"/>
    </source>
</evidence>
<dbReference type="AlphaFoldDB" id="A0A109UGZ5"/>
<evidence type="ECO:0000313" key="8">
    <source>
        <dbReference type="Proteomes" id="UP000063781"/>
    </source>
</evidence>
<dbReference type="KEGG" id="erl:AOC36_05480"/>
<dbReference type="OrthoDB" id="9783139at2"/>
<organism evidence="7 8">
    <name type="scientific">Erysipelothrix larvae</name>
    <dbReference type="NCBI Taxonomy" id="1514105"/>
    <lineage>
        <taxon>Bacteria</taxon>
        <taxon>Bacillati</taxon>
        <taxon>Bacillota</taxon>
        <taxon>Erysipelotrichia</taxon>
        <taxon>Erysipelotrichales</taxon>
        <taxon>Erysipelotrichaceae</taxon>
        <taxon>Erysipelothrix</taxon>
    </lineage>
</organism>